<evidence type="ECO:0000256" key="1">
    <source>
        <dbReference type="SAM" id="SignalP"/>
    </source>
</evidence>
<name>A0A9P1IAD6_9PELO</name>
<feature type="chain" id="PRO_5040285065" evidence="1">
    <location>
        <begin position="24"/>
        <end position="100"/>
    </location>
</feature>
<protein>
    <submittedName>
        <fullName evidence="2">Uncharacterized protein</fullName>
    </submittedName>
</protein>
<feature type="signal peptide" evidence="1">
    <location>
        <begin position="1"/>
        <end position="23"/>
    </location>
</feature>
<comment type="caution">
    <text evidence="2">The sequence shown here is derived from an EMBL/GenBank/DDBJ whole genome shotgun (WGS) entry which is preliminary data.</text>
</comment>
<gene>
    <name evidence="2" type="ORF">CAMP_LOCUS4929</name>
</gene>
<accession>A0A9P1IAD6</accession>
<evidence type="ECO:0000313" key="3">
    <source>
        <dbReference type="Proteomes" id="UP001152747"/>
    </source>
</evidence>
<reference evidence="2" key="1">
    <citation type="submission" date="2022-11" db="EMBL/GenBank/DDBJ databases">
        <authorList>
            <person name="Kikuchi T."/>
        </authorList>
    </citation>
    <scope>NUCLEOTIDE SEQUENCE</scope>
    <source>
        <strain evidence="2">PS1010</strain>
    </source>
</reference>
<organism evidence="2 3">
    <name type="scientific">Caenorhabditis angaria</name>
    <dbReference type="NCBI Taxonomy" id="860376"/>
    <lineage>
        <taxon>Eukaryota</taxon>
        <taxon>Metazoa</taxon>
        <taxon>Ecdysozoa</taxon>
        <taxon>Nematoda</taxon>
        <taxon>Chromadorea</taxon>
        <taxon>Rhabditida</taxon>
        <taxon>Rhabditina</taxon>
        <taxon>Rhabditomorpha</taxon>
        <taxon>Rhabditoidea</taxon>
        <taxon>Rhabditidae</taxon>
        <taxon>Peloderinae</taxon>
        <taxon>Caenorhabditis</taxon>
    </lineage>
</organism>
<keyword evidence="3" id="KW-1185">Reference proteome</keyword>
<dbReference type="EMBL" id="CANHGI010000002">
    <property type="protein sequence ID" value="CAI5442292.1"/>
    <property type="molecule type" value="Genomic_DNA"/>
</dbReference>
<keyword evidence="1" id="KW-0732">Signal</keyword>
<dbReference type="OrthoDB" id="5800970at2759"/>
<evidence type="ECO:0000313" key="2">
    <source>
        <dbReference type="EMBL" id="CAI5442292.1"/>
    </source>
</evidence>
<sequence>MSSSSFSIFLSILICFLFCFTNGQQQNFQGWTPQQIEAYRSHYYNWYHQQRVAPQPVVTQAPVELHNHPIFRNFEKDDKGNVWHGNDDAKILFISRSSYP</sequence>
<dbReference type="Proteomes" id="UP001152747">
    <property type="component" value="Unassembled WGS sequence"/>
</dbReference>
<dbReference type="AlphaFoldDB" id="A0A9P1IAD6"/>
<proteinExistence type="predicted"/>